<dbReference type="EMBL" id="CP109968">
    <property type="protein sequence ID" value="UYZ08589.1"/>
    <property type="molecule type" value="Genomic_DNA"/>
</dbReference>
<reference evidence="2" key="1">
    <citation type="submission" date="2022-10" db="EMBL/GenBank/DDBJ databases">
        <title>Complete genome sequence of Agrobacterium salinitolerans CFBP5507.</title>
        <authorList>
            <person name="Tchabashvili S."/>
            <person name="Yen H.-C."/>
            <person name="Haryono M."/>
            <person name="Lin Y.-C."/>
            <person name="Lai E.-M."/>
            <person name="Kuo C.-H."/>
        </authorList>
    </citation>
    <scope>NUCLEOTIDE SEQUENCE</scope>
    <source>
        <strain evidence="2">CFBP5507</strain>
    </source>
</reference>
<evidence type="ECO:0000256" key="1">
    <source>
        <dbReference type="SAM" id="MobiDB-lite"/>
    </source>
</evidence>
<name>A0A4Z1RA72_9HYPH</name>
<proteinExistence type="predicted"/>
<organism evidence="2 3">
    <name type="scientific">Agrobacterium salinitolerans</name>
    <dbReference type="NCBI Taxonomy" id="1183413"/>
    <lineage>
        <taxon>Bacteria</taxon>
        <taxon>Pseudomonadati</taxon>
        <taxon>Pseudomonadota</taxon>
        <taxon>Alphaproteobacteria</taxon>
        <taxon>Hyphomicrobiales</taxon>
        <taxon>Rhizobiaceae</taxon>
        <taxon>Rhizobium/Agrobacterium group</taxon>
        <taxon>Agrobacterium</taxon>
    </lineage>
</organism>
<gene>
    <name evidence="2" type="ORF">CFBP5507_06190</name>
</gene>
<evidence type="ECO:0000313" key="2">
    <source>
        <dbReference type="EMBL" id="UYZ08589.1"/>
    </source>
</evidence>
<feature type="region of interest" description="Disordered" evidence="1">
    <location>
        <begin position="1"/>
        <end position="37"/>
    </location>
</feature>
<protein>
    <submittedName>
        <fullName evidence="2">Uncharacterized protein</fullName>
    </submittedName>
</protein>
<feature type="compositionally biased region" description="Basic and acidic residues" evidence="1">
    <location>
        <begin position="17"/>
        <end position="37"/>
    </location>
</feature>
<dbReference type="Proteomes" id="UP000298735">
    <property type="component" value="Chromosome Circular"/>
</dbReference>
<accession>A0A4Z1RA72</accession>
<dbReference type="KEGG" id="asal:CFBP5507_06190"/>
<evidence type="ECO:0000313" key="3">
    <source>
        <dbReference type="Proteomes" id="UP000298735"/>
    </source>
</evidence>
<feature type="compositionally biased region" description="Basic and acidic residues" evidence="1">
    <location>
        <begin position="1"/>
        <end position="10"/>
    </location>
</feature>
<dbReference type="RefSeq" id="WP_137410367.1">
    <property type="nucleotide sequence ID" value="NZ_CP109968.1"/>
</dbReference>
<sequence length="106" mass="12342">MSKKLSDRDLGPAPIDDPMRGTDYHQPEAPKPRERLEPKLGLEGMTWFLMDIVLRGKMRDGSFAGETIKVLTPSDLEKLTDIADTLEYFRLQRQQARLEEQRRSRR</sequence>
<dbReference type="AlphaFoldDB" id="A0A4Z1RA72"/>